<dbReference type="EMBL" id="AP019301">
    <property type="protein sequence ID" value="BBH03342.1"/>
    <property type="molecule type" value="Genomic_DNA"/>
</dbReference>
<sequence length="88" mass="10142">MARRLSSLFLSGKTSSTWRAIQGVSQPAQVDFQAYFHGFHGSFDPMTALWVNCIYILFLWSRLMENNGEIGYFHNQYQLLLLAIGLEH</sequence>
<accession>A0A4Y1RGG5</accession>
<protein>
    <submittedName>
        <fullName evidence="1">Uncharacterized protein</fullName>
    </submittedName>
</protein>
<evidence type="ECO:0000313" key="1">
    <source>
        <dbReference type="EMBL" id="BBH03342.1"/>
    </source>
</evidence>
<reference evidence="1" key="1">
    <citation type="journal article" date="2019" name="Science">
        <title>Mutation of a bHLH transcription factor allowed almond domestication.</title>
        <authorList>
            <person name="Sanchez-Perez R."/>
            <person name="Pavan S."/>
            <person name="Mazzeo R."/>
            <person name="Moldovan C."/>
            <person name="Aiese Cigliano R."/>
            <person name="Del Cueto J."/>
            <person name="Ricciardi F."/>
            <person name="Lotti C."/>
            <person name="Ricciardi L."/>
            <person name="Dicenta F."/>
            <person name="Lopez-Marques R.L."/>
            <person name="Lindberg Moller B."/>
        </authorList>
    </citation>
    <scope>NUCLEOTIDE SEQUENCE</scope>
</reference>
<name>A0A4Y1RGG5_PRUDU</name>
<proteinExistence type="predicted"/>
<organism evidence="1">
    <name type="scientific">Prunus dulcis</name>
    <name type="common">Almond</name>
    <name type="synonym">Amygdalus dulcis</name>
    <dbReference type="NCBI Taxonomy" id="3755"/>
    <lineage>
        <taxon>Eukaryota</taxon>
        <taxon>Viridiplantae</taxon>
        <taxon>Streptophyta</taxon>
        <taxon>Embryophyta</taxon>
        <taxon>Tracheophyta</taxon>
        <taxon>Spermatophyta</taxon>
        <taxon>Magnoliopsida</taxon>
        <taxon>eudicotyledons</taxon>
        <taxon>Gunneridae</taxon>
        <taxon>Pentapetalae</taxon>
        <taxon>rosids</taxon>
        <taxon>fabids</taxon>
        <taxon>Rosales</taxon>
        <taxon>Rosaceae</taxon>
        <taxon>Amygdaloideae</taxon>
        <taxon>Amygdaleae</taxon>
        <taxon>Prunus</taxon>
    </lineage>
</organism>
<dbReference type="AlphaFoldDB" id="A0A4Y1RGG5"/>
<gene>
    <name evidence="1" type="ORF">Prudu_014189</name>
</gene>